<evidence type="ECO:0000313" key="1">
    <source>
        <dbReference type="EMBL" id="EMI51864.1"/>
    </source>
</evidence>
<reference evidence="1 2" key="1">
    <citation type="journal article" date="2013" name="Mar. Genomics">
        <title>Expression of sulfatases in Rhodopirellula baltica and the diversity of sulfatases in the genus Rhodopirellula.</title>
        <authorList>
            <person name="Wegner C.E."/>
            <person name="Richter-Heitmann T."/>
            <person name="Klindworth A."/>
            <person name="Klockow C."/>
            <person name="Richter M."/>
            <person name="Achstetter T."/>
            <person name="Glockner F.O."/>
            <person name="Harder J."/>
        </authorList>
    </citation>
    <scope>NUCLEOTIDE SEQUENCE [LARGE SCALE GENOMIC DNA]</scope>
    <source>
        <strain evidence="1 2">SM41</strain>
    </source>
</reference>
<protein>
    <submittedName>
        <fullName evidence="1">Uncharacterized protein</fullName>
    </submittedName>
</protein>
<accession>M5TS38</accession>
<dbReference type="EMBL" id="ANOH01000473">
    <property type="protein sequence ID" value="EMI51864.1"/>
    <property type="molecule type" value="Genomic_DNA"/>
</dbReference>
<evidence type="ECO:0000313" key="2">
    <source>
        <dbReference type="Proteomes" id="UP000011885"/>
    </source>
</evidence>
<gene>
    <name evidence="1" type="ORF">RSSM_06701</name>
</gene>
<comment type="caution">
    <text evidence="1">The sequence shown here is derived from an EMBL/GenBank/DDBJ whole genome shotgun (WGS) entry which is preliminary data.</text>
</comment>
<organism evidence="1 2">
    <name type="scientific">Rhodopirellula sallentina SM41</name>
    <dbReference type="NCBI Taxonomy" id="1263870"/>
    <lineage>
        <taxon>Bacteria</taxon>
        <taxon>Pseudomonadati</taxon>
        <taxon>Planctomycetota</taxon>
        <taxon>Planctomycetia</taxon>
        <taxon>Pirellulales</taxon>
        <taxon>Pirellulaceae</taxon>
        <taxon>Rhodopirellula</taxon>
    </lineage>
</organism>
<sequence length="53" mass="5496">MTSGAVDRERGRTLVSRSVIAAAATRQPGIGTAGENEATGKSGGRQIHWLGFL</sequence>
<dbReference type="Proteomes" id="UP000011885">
    <property type="component" value="Unassembled WGS sequence"/>
</dbReference>
<keyword evidence="2" id="KW-1185">Reference proteome</keyword>
<proteinExistence type="predicted"/>
<name>M5TS38_9BACT</name>
<dbReference type="PATRIC" id="fig|1263870.3.peg.7109"/>
<dbReference type="AlphaFoldDB" id="M5TS38"/>